<sequence length="395" mass="45537">MRHLGFSGDKKRSMSIVGLFLFLLACVSVVATHANGSVLRSTGSEGKVWLDAPTSRRVPFRNPRVIFVVVQTRPSPGWCRMLMTAVVTNVSVISIGMGGNYSHTIRANWLLNFLDDEVLHDDDVLVMFDGADTLFTDGIHRKRKLDHFIKMSPPLPTFFNQAAIYRGDAWPPMLHTAEPDCYAPQLNITYNPKNESHWDRCARFYAMGLSEAKSIGVERLLWLPPPVRGHLNSGGIVGRVWAYKEAFSVFLQLREASTEWWCDQSIWAALFIWSVGSATGVDPKYIIRRGIISLDYDKRYFYYPTDEYDTSSVLIHFTGNPHQWLRYLPKYFTHLPWYRNLMGNNTYRHNVVAALRNTSIITYNYTRERIVRKYEDICDVEQMTDPEFLVYPLNK</sequence>
<gene>
    <name evidence="2" type="ORF">TbgDal_V6190</name>
</gene>
<dbReference type="EMBL" id="FN554968">
    <property type="protein sequence ID" value="CBH11479.1"/>
    <property type="molecule type" value="Genomic_DNA"/>
</dbReference>
<evidence type="ECO:0000256" key="1">
    <source>
        <dbReference type="SAM" id="SignalP"/>
    </source>
</evidence>
<reference evidence="3" key="1">
    <citation type="journal article" date="2010" name="PLoS Negl. Trop. Dis.">
        <title>The genome sequence of Trypanosoma brucei gambiense, causative agent of chronic human african trypanosomiasis.</title>
        <authorList>
            <person name="Jackson A.P."/>
            <person name="Sanders M."/>
            <person name="Berry A."/>
            <person name="McQuillan J."/>
            <person name="Aslett M.A."/>
            <person name="Quail M.A."/>
            <person name="Chukualim B."/>
            <person name="Capewell P."/>
            <person name="MacLeod A."/>
            <person name="Melville S.E."/>
            <person name="Gibson W."/>
            <person name="Barry J.D."/>
            <person name="Berriman M."/>
            <person name="Hertz-Fowler C."/>
        </authorList>
    </citation>
    <scope>NUCLEOTIDE SEQUENCE [LARGE SCALE GENOMIC DNA]</scope>
    <source>
        <strain evidence="3">MHOM/CI/86/DAL972</strain>
    </source>
</reference>
<dbReference type="AlphaFoldDB" id="C9ZQ01"/>
<dbReference type="PANTHER" id="PTHR36587:SF2">
    <property type="entry name" value="EXPRESSION SITE-ASSOCIATED GENE 3 (ESAG3)-LIKE PROTEIN"/>
    <property type="match status" value="1"/>
</dbReference>
<dbReference type="KEGG" id="tbg:TbgDal_V6190"/>
<name>C9ZQ01_TRYB9</name>
<dbReference type="PANTHER" id="PTHR36587">
    <property type="entry name" value="EXPRESSION SITE-ASSOCIATED GENE 3 (ESAG3)-LIKE PROTEIN"/>
    <property type="match status" value="1"/>
</dbReference>
<evidence type="ECO:0000313" key="3">
    <source>
        <dbReference type="Proteomes" id="UP000002316"/>
    </source>
</evidence>
<dbReference type="GeneID" id="23861645"/>
<keyword evidence="1" id="KW-0732">Signal</keyword>
<accession>C9ZQ01</accession>
<dbReference type="OrthoDB" id="271034at2759"/>
<proteinExistence type="predicted"/>
<protein>
    <submittedName>
        <fullName evidence="2">Expression site-associated gene 3 (ESAG3) protein, putative</fullName>
    </submittedName>
</protein>
<dbReference type="RefSeq" id="XP_011773766.1">
    <property type="nucleotide sequence ID" value="XM_011775464.1"/>
</dbReference>
<dbReference type="CDD" id="cd22997">
    <property type="entry name" value="GT_LH"/>
    <property type="match status" value="1"/>
</dbReference>
<dbReference type="PROSITE" id="PS51257">
    <property type="entry name" value="PROKAR_LIPOPROTEIN"/>
    <property type="match status" value="1"/>
</dbReference>
<dbReference type="VEuPathDB" id="TriTrypDB:Tbg972.5.6190"/>
<evidence type="ECO:0000313" key="2">
    <source>
        <dbReference type="EMBL" id="CBH11479.1"/>
    </source>
</evidence>
<feature type="signal peptide" evidence="1">
    <location>
        <begin position="1"/>
        <end position="31"/>
    </location>
</feature>
<feature type="chain" id="PRO_5003005419" evidence="1">
    <location>
        <begin position="32"/>
        <end position="395"/>
    </location>
</feature>
<dbReference type="Proteomes" id="UP000002316">
    <property type="component" value="Chromosome 5"/>
</dbReference>
<organism evidence="2 3">
    <name type="scientific">Trypanosoma brucei gambiense (strain MHOM/CI/86/DAL972)</name>
    <dbReference type="NCBI Taxonomy" id="679716"/>
    <lineage>
        <taxon>Eukaryota</taxon>
        <taxon>Discoba</taxon>
        <taxon>Euglenozoa</taxon>
        <taxon>Kinetoplastea</taxon>
        <taxon>Metakinetoplastina</taxon>
        <taxon>Trypanosomatida</taxon>
        <taxon>Trypanosomatidae</taxon>
        <taxon>Trypanosoma</taxon>
    </lineage>
</organism>